<comment type="catalytic activity">
    <reaction evidence="1">
        <text>(2R)-2-phosphoglycerate = (2R)-3-phosphoglycerate</text>
        <dbReference type="Rhea" id="RHEA:15901"/>
        <dbReference type="ChEBI" id="CHEBI:58272"/>
        <dbReference type="ChEBI" id="CHEBI:58289"/>
        <dbReference type="EC" id="5.4.2.12"/>
    </reaction>
</comment>
<dbReference type="GO" id="GO:0004619">
    <property type="term" value="F:phosphoglycerate mutase activity"/>
    <property type="evidence" value="ECO:0007669"/>
    <property type="project" value="UniProtKB-EC"/>
</dbReference>
<dbReference type="PIRSF" id="PIRSF006392">
    <property type="entry name" value="IPGAM_arch"/>
    <property type="match status" value="1"/>
</dbReference>
<organism evidence="8 9">
    <name type="scientific">Thermosyntropha lipolytica DSM 11003</name>
    <dbReference type="NCBI Taxonomy" id="1123382"/>
    <lineage>
        <taxon>Bacteria</taxon>
        <taxon>Bacillati</taxon>
        <taxon>Bacillota</taxon>
        <taxon>Clostridia</taxon>
        <taxon>Eubacteriales</taxon>
        <taxon>Syntrophomonadaceae</taxon>
        <taxon>Thermosyntropha</taxon>
    </lineage>
</organism>
<dbReference type="PANTHER" id="PTHR31209">
    <property type="entry name" value="COFACTOR-INDEPENDENT PHOSPHOGLYCERATE MUTASE"/>
    <property type="match status" value="1"/>
</dbReference>
<dbReference type="Pfam" id="PF10143">
    <property type="entry name" value="PhosphMutase"/>
    <property type="match status" value="1"/>
</dbReference>
<dbReference type="NCBIfam" id="TIGR00306">
    <property type="entry name" value="apgM"/>
    <property type="match status" value="1"/>
</dbReference>
<reference evidence="9" key="1">
    <citation type="submission" date="2016-11" db="EMBL/GenBank/DDBJ databases">
        <authorList>
            <person name="Varghese N."/>
            <person name="Submissions S."/>
        </authorList>
    </citation>
    <scope>NUCLEOTIDE SEQUENCE [LARGE SCALE GENOMIC DNA]</scope>
    <source>
        <strain evidence="9">DSM 11003</strain>
    </source>
</reference>
<sequence>MKYLLVLADGMADYPIFELSNQTPLEYAKTPNIDILAQYACIGLVKTIPEGYTPGSDVANLSVMGYDPAIYYTGRSPLEAISMGVTLKEKDLALRCNLVTLSENEEYHDKIMLDYSAGEISSKEASELIYTLQQKLGEEKISFYAGVSYRHLMLWQEAADYKLKLTPPHDISDKKIGPYLPEGDKAEKILELMQKSQDILKEHPVNKKRRQKGLKEANSIWLWGEGRKPSLTSFYQKYGLKGSVVAAVDLVKGLGIAAGLHPVEVKGATGSIETNFRGKAEAAIKELKNGQDFVYLHIEAPDEASHQGSLEKKIWAIEQIDKEVIGLVRSVLDYFDDIRIMIMPDHPTPLSLKTHTSAPVPFMIYDKNNPCYESPGIYNEKYAQEGLFFDSGHKLMDFFILGK</sequence>
<comment type="function">
    <text evidence="2">Catalyzes the interconversion of 2-phosphoglycerate and 3-phosphoglycerate.</text>
</comment>
<dbReference type="NCBIfam" id="TIGR02535">
    <property type="entry name" value="hyp_Hser_kinase"/>
    <property type="match status" value="1"/>
</dbReference>
<accession>A0A1M5RGW5</accession>
<dbReference type="InterPro" id="IPR004456">
    <property type="entry name" value="Pglycerate_mutase_ApgM"/>
</dbReference>
<keyword evidence="9" id="KW-1185">Reference proteome</keyword>
<dbReference type="Proteomes" id="UP000242329">
    <property type="component" value="Unassembled WGS sequence"/>
</dbReference>
<dbReference type="CDD" id="cd16011">
    <property type="entry name" value="iPGM_like"/>
    <property type="match status" value="1"/>
</dbReference>
<dbReference type="STRING" id="1123382.SAMN02745221_02032"/>
<evidence type="ECO:0000256" key="5">
    <source>
        <dbReference type="ARBA" id="ARBA00023152"/>
    </source>
</evidence>
<dbReference type="GO" id="GO:0046872">
    <property type="term" value="F:metal ion binding"/>
    <property type="evidence" value="ECO:0007669"/>
    <property type="project" value="InterPro"/>
</dbReference>
<dbReference type="Pfam" id="PF01676">
    <property type="entry name" value="Metalloenzyme"/>
    <property type="match status" value="1"/>
</dbReference>
<evidence type="ECO:0000256" key="1">
    <source>
        <dbReference type="ARBA" id="ARBA00000370"/>
    </source>
</evidence>
<keyword evidence="6" id="KW-0413">Isomerase</keyword>
<evidence type="ECO:0000256" key="4">
    <source>
        <dbReference type="ARBA" id="ARBA00005524"/>
    </source>
</evidence>
<dbReference type="InterPro" id="IPR017850">
    <property type="entry name" value="Alkaline_phosphatase_core_sf"/>
</dbReference>
<dbReference type="SUPFAM" id="SSF53649">
    <property type="entry name" value="Alkaline phosphatase-like"/>
    <property type="match status" value="1"/>
</dbReference>
<dbReference type="GO" id="GO:0006096">
    <property type="term" value="P:glycolytic process"/>
    <property type="evidence" value="ECO:0007669"/>
    <property type="project" value="UniProtKB-KW"/>
</dbReference>
<keyword evidence="5" id="KW-0324">Glycolysis</keyword>
<dbReference type="RefSeq" id="WP_073093391.1">
    <property type="nucleotide sequence ID" value="NZ_FQWY01000049.1"/>
</dbReference>
<dbReference type="EMBL" id="FQWY01000049">
    <property type="protein sequence ID" value="SHH25572.1"/>
    <property type="molecule type" value="Genomic_DNA"/>
</dbReference>
<evidence type="ECO:0000256" key="2">
    <source>
        <dbReference type="ARBA" id="ARBA00002315"/>
    </source>
</evidence>
<evidence type="ECO:0000256" key="6">
    <source>
        <dbReference type="ARBA" id="ARBA00023235"/>
    </source>
</evidence>
<evidence type="ECO:0000313" key="8">
    <source>
        <dbReference type="EMBL" id="SHH25572.1"/>
    </source>
</evidence>
<dbReference type="NCBIfam" id="NF003242">
    <property type="entry name" value="PRK04200.1"/>
    <property type="match status" value="1"/>
</dbReference>
<dbReference type="OrthoDB" id="9804453at2"/>
<proteinExistence type="inferred from homology"/>
<feature type="domain" description="Metalloenzyme" evidence="7">
    <location>
        <begin position="1"/>
        <end position="400"/>
    </location>
</feature>
<dbReference type="InterPro" id="IPR042253">
    <property type="entry name" value="Pglycerate_mutase_ApgM_sf"/>
</dbReference>
<dbReference type="Gene3D" id="3.40.720.10">
    <property type="entry name" value="Alkaline Phosphatase, subunit A"/>
    <property type="match status" value="1"/>
</dbReference>
<dbReference type="InterPro" id="IPR006124">
    <property type="entry name" value="Metalloenzyme"/>
</dbReference>
<gene>
    <name evidence="8" type="ORF">SAMN02745221_02032</name>
</gene>
<comment type="similarity">
    <text evidence="4">Belongs to the BPG-independent phosphoglycerate mutase family. A-PGAM subfamily.</text>
</comment>
<evidence type="ECO:0000259" key="7">
    <source>
        <dbReference type="Pfam" id="PF01676"/>
    </source>
</evidence>
<evidence type="ECO:0000313" key="9">
    <source>
        <dbReference type="Proteomes" id="UP000242329"/>
    </source>
</evidence>
<dbReference type="Gene3D" id="3.30.70.2130">
    <property type="entry name" value="Metalloenzyme domain"/>
    <property type="match status" value="1"/>
</dbReference>
<protein>
    <submittedName>
        <fullName evidence="8">Phosphoglycerate mutase</fullName>
    </submittedName>
</protein>
<comment type="pathway">
    <text evidence="3">Carbohydrate degradation.</text>
</comment>
<evidence type="ECO:0000256" key="3">
    <source>
        <dbReference type="ARBA" id="ARBA00004921"/>
    </source>
</evidence>
<dbReference type="InterPro" id="IPR023665">
    <property type="entry name" value="ApgAM_prokaryotes"/>
</dbReference>
<dbReference type="AlphaFoldDB" id="A0A1M5RGW5"/>
<dbReference type="PANTHER" id="PTHR31209:SF4">
    <property type="entry name" value="2,3-BISPHOSPHOGLYCERATE-INDEPENDENT PHOSPHOGLYCERATE MUTASE"/>
    <property type="match status" value="1"/>
</dbReference>
<name>A0A1M5RGW5_9FIRM</name>